<gene>
    <name evidence="2" type="ORF">FB45DRAFT_874123</name>
</gene>
<comment type="caution">
    <text evidence="2">The sequence shown here is derived from an EMBL/GenBank/DDBJ whole genome shotgun (WGS) entry which is preliminary data.</text>
</comment>
<dbReference type="AlphaFoldDB" id="A0AAD7FDJ4"/>
<proteinExistence type="predicted"/>
<protein>
    <submittedName>
        <fullName evidence="2">Uncharacterized protein</fullName>
    </submittedName>
</protein>
<feature type="region of interest" description="Disordered" evidence="1">
    <location>
        <begin position="44"/>
        <end position="71"/>
    </location>
</feature>
<feature type="region of interest" description="Disordered" evidence="1">
    <location>
        <begin position="460"/>
        <end position="560"/>
    </location>
</feature>
<keyword evidence="3" id="KW-1185">Reference proteome</keyword>
<feature type="region of interest" description="Disordered" evidence="1">
    <location>
        <begin position="676"/>
        <end position="712"/>
    </location>
</feature>
<organism evidence="2 3">
    <name type="scientific">Roridomyces roridus</name>
    <dbReference type="NCBI Taxonomy" id="1738132"/>
    <lineage>
        <taxon>Eukaryota</taxon>
        <taxon>Fungi</taxon>
        <taxon>Dikarya</taxon>
        <taxon>Basidiomycota</taxon>
        <taxon>Agaricomycotina</taxon>
        <taxon>Agaricomycetes</taxon>
        <taxon>Agaricomycetidae</taxon>
        <taxon>Agaricales</taxon>
        <taxon>Marasmiineae</taxon>
        <taxon>Mycenaceae</taxon>
        <taxon>Roridomyces</taxon>
    </lineage>
</organism>
<evidence type="ECO:0000313" key="3">
    <source>
        <dbReference type="Proteomes" id="UP001221142"/>
    </source>
</evidence>
<reference evidence="2" key="1">
    <citation type="submission" date="2023-03" db="EMBL/GenBank/DDBJ databases">
        <title>Massive genome expansion in bonnet fungi (Mycena s.s.) driven by repeated elements and novel gene families across ecological guilds.</title>
        <authorList>
            <consortium name="Lawrence Berkeley National Laboratory"/>
            <person name="Harder C.B."/>
            <person name="Miyauchi S."/>
            <person name="Viragh M."/>
            <person name="Kuo A."/>
            <person name="Thoen E."/>
            <person name="Andreopoulos B."/>
            <person name="Lu D."/>
            <person name="Skrede I."/>
            <person name="Drula E."/>
            <person name="Henrissat B."/>
            <person name="Morin E."/>
            <person name="Kohler A."/>
            <person name="Barry K."/>
            <person name="LaButti K."/>
            <person name="Morin E."/>
            <person name="Salamov A."/>
            <person name="Lipzen A."/>
            <person name="Mereny Z."/>
            <person name="Hegedus B."/>
            <person name="Baldrian P."/>
            <person name="Stursova M."/>
            <person name="Weitz H."/>
            <person name="Taylor A."/>
            <person name="Grigoriev I.V."/>
            <person name="Nagy L.G."/>
            <person name="Martin F."/>
            <person name="Kauserud H."/>
        </authorList>
    </citation>
    <scope>NUCLEOTIDE SEQUENCE</scope>
    <source>
        <strain evidence="2">9284</strain>
    </source>
</reference>
<accession>A0AAD7FDJ4</accession>
<dbReference type="SUPFAM" id="SSF57903">
    <property type="entry name" value="FYVE/PHD zinc finger"/>
    <property type="match status" value="1"/>
</dbReference>
<evidence type="ECO:0000313" key="2">
    <source>
        <dbReference type="EMBL" id="KAJ7613936.1"/>
    </source>
</evidence>
<dbReference type="CDD" id="cd15489">
    <property type="entry name" value="PHD_SF"/>
    <property type="match status" value="1"/>
</dbReference>
<name>A0AAD7FDJ4_9AGAR</name>
<dbReference type="EMBL" id="JARKIF010000027">
    <property type="protein sequence ID" value="KAJ7613936.1"/>
    <property type="molecule type" value="Genomic_DNA"/>
</dbReference>
<sequence length="733" mass="81989">MSFISNASGITLGEGTFNNVQGNLVNMYFHEGADIGAPLESLLGEKRRRREDSPDTEEPARKRRRENTEEDELEVIGHKDLDLTHEIGGGPGYLLHAGNIKRRAVIVKVFNAGTSARKASQCAMNRSARRRTAEGPLAAALRDDLDKSIVLGFKMSGINYLNTQGVALPLGPEVLSSNFDVFLDINDRFLLSINPPAEDQEQDDTRSVWTLFNALCQKVLRSANRLLHDEDIERIPTAFDSSPRSPLISKYSPVPSSDQAIVENAETISTDREEAPQVPPRREYVWRTMDVPQSLASIATQISRDLDLRRASINRLTGRDAGSIHRCPGYVREEVTLATRMADSAVVSHDAPTIQEVCLVCHEIVDSGAVLRCICGDVYPGWRPTVKCQSCKFWSHRQCVRNISEFLCHLCVPTVNDYTAYGPGGTVSPYQGIDPGPVYPSTPYAYPSSPYGSPYISANPNLEPDYFHPDDNDGLPGTSSSAQRRMPRSRSGNPMLDPDTFAAAMRAWGGDEDERQRQSEQYTDISLDFPPTPPSDRRSPTDEIFMPHQPWDTTATGSKRAHGDDFTVEEFFTDMKKRRVGPSYNPRMAERLHSYRHEPTPLNPRSVSLDIRTPEELAAVQDFLTTRGRDISDTSGGSSFFRESYFDPVNLSQLGLAGMPAVHGVDDERFYAVFPDARPSPQQPFRSEPSPAAQMGSFKHQSPRSRDRDTDRERLRKVWSFRFKAWYPPLESN</sequence>
<evidence type="ECO:0000256" key="1">
    <source>
        <dbReference type="SAM" id="MobiDB-lite"/>
    </source>
</evidence>
<dbReference type="InterPro" id="IPR011011">
    <property type="entry name" value="Znf_FYVE_PHD"/>
</dbReference>
<dbReference type="Proteomes" id="UP001221142">
    <property type="component" value="Unassembled WGS sequence"/>
</dbReference>